<dbReference type="SMART" id="SM01296">
    <property type="entry name" value="N2227"/>
    <property type="match status" value="1"/>
</dbReference>
<dbReference type="Gene3D" id="3.40.50.150">
    <property type="entry name" value="Vaccinia Virus protein VP39"/>
    <property type="match status" value="1"/>
</dbReference>
<evidence type="ECO:0000256" key="5">
    <source>
        <dbReference type="ARBA" id="ARBA00022691"/>
    </source>
</evidence>
<keyword evidence="3" id="KW-0489">Methyltransferase</keyword>
<dbReference type="InterPro" id="IPR029063">
    <property type="entry name" value="SAM-dependent_MTases_sf"/>
</dbReference>
<accession>A0A0C2MIB3</accession>
<dbReference type="SUPFAM" id="SSF53335">
    <property type="entry name" value="S-adenosyl-L-methionine-dependent methyltransferases"/>
    <property type="match status" value="1"/>
</dbReference>
<evidence type="ECO:0000313" key="7">
    <source>
        <dbReference type="Proteomes" id="UP000031668"/>
    </source>
</evidence>
<dbReference type="GO" id="GO:0032259">
    <property type="term" value="P:methylation"/>
    <property type="evidence" value="ECO:0007669"/>
    <property type="project" value="UniProtKB-KW"/>
</dbReference>
<dbReference type="PANTHER" id="PTHR12303">
    <property type="entry name" value="CARNOSINE N-METHYLTRANSFERASE"/>
    <property type="match status" value="1"/>
</dbReference>
<sequence length="349" mass="40931">MGDQQYTNDSMYRDVCNAMSSYSSNGNFRIDKKLSNFRKLPIYQQDYLKDAFYERVEESRNALQANQAFLNNAREISEEMFQVSENKPTSYPQSANPKFLDSILRQVYREWSVEAVEDRRTCFDPILDVFRQIYDENLRPDLVVLVPGAGIGRLVYELAKTGCQCVYNDSDMYSIIISYGFMNNKYQKHEFQIYPWVNVWSNNYNNSSAMKPVTVPDIILDTDVNMRAEVGDFLACFKDDSFERFDCVVTCFFIDTMPNIINCIERIQYVLKRGGKWINLGPLSYHYEDDAKSVHIEPTFEEIQHVILNCLNFQVVKENTFIDCLYSDTKCLMNRNFYNCPFFVVQKPF</sequence>
<keyword evidence="4" id="KW-0808">Transferase</keyword>
<dbReference type="OrthoDB" id="978at2759"/>
<dbReference type="Proteomes" id="UP000031668">
    <property type="component" value="Unassembled WGS sequence"/>
</dbReference>
<evidence type="ECO:0000256" key="4">
    <source>
        <dbReference type="ARBA" id="ARBA00022679"/>
    </source>
</evidence>
<dbReference type="PANTHER" id="PTHR12303:SF6">
    <property type="entry name" value="CARNOSINE N-METHYLTRANSFERASE"/>
    <property type="match status" value="1"/>
</dbReference>
<reference evidence="6 7" key="1">
    <citation type="journal article" date="2014" name="Genome Biol. Evol.">
        <title>The genome of the myxosporean Thelohanellus kitauei shows adaptations to nutrient acquisition within its fish host.</title>
        <authorList>
            <person name="Yang Y."/>
            <person name="Xiong J."/>
            <person name="Zhou Z."/>
            <person name="Huo F."/>
            <person name="Miao W."/>
            <person name="Ran C."/>
            <person name="Liu Y."/>
            <person name="Zhang J."/>
            <person name="Feng J."/>
            <person name="Wang M."/>
            <person name="Wang M."/>
            <person name="Wang L."/>
            <person name="Yao B."/>
        </authorList>
    </citation>
    <scope>NUCLEOTIDE SEQUENCE [LARGE SCALE GENOMIC DNA]</scope>
    <source>
        <strain evidence="6">Wuqing</strain>
    </source>
</reference>
<dbReference type="Pfam" id="PF07942">
    <property type="entry name" value="CARME"/>
    <property type="match status" value="1"/>
</dbReference>
<dbReference type="InterPro" id="IPR012901">
    <property type="entry name" value="CARME"/>
</dbReference>
<evidence type="ECO:0000256" key="2">
    <source>
        <dbReference type="ARBA" id="ARBA00012003"/>
    </source>
</evidence>
<protein>
    <recommendedName>
        <fullName evidence="2">carnosine N-methyltransferase</fullName>
        <ecNumber evidence="2">2.1.1.22</ecNumber>
    </recommendedName>
</protein>
<dbReference type="EC" id="2.1.1.22" evidence="2"/>
<evidence type="ECO:0000256" key="3">
    <source>
        <dbReference type="ARBA" id="ARBA00022603"/>
    </source>
</evidence>
<evidence type="ECO:0000313" key="6">
    <source>
        <dbReference type="EMBL" id="KII66841.1"/>
    </source>
</evidence>
<gene>
    <name evidence="6" type="ORF">RF11_11787</name>
</gene>
<keyword evidence="5" id="KW-0949">S-adenosyl-L-methionine</keyword>
<keyword evidence="7" id="KW-1185">Reference proteome</keyword>
<dbReference type="OMA" id="SAKWFDI"/>
<comment type="caution">
    <text evidence="6">The sequence shown here is derived from an EMBL/GenBank/DDBJ whole genome shotgun (WGS) entry which is preliminary data.</text>
</comment>
<comment type="similarity">
    <text evidence="1">Belongs to the carnosine N-methyltransferase family.</text>
</comment>
<dbReference type="AlphaFoldDB" id="A0A0C2MIB3"/>
<name>A0A0C2MIB3_THEKT</name>
<evidence type="ECO:0000256" key="1">
    <source>
        <dbReference type="ARBA" id="ARBA00010086"/>
    </source>
</evidence>
<dbReference type="GO" id="GO:0030735">
    <property type="term" value="F:carnosine N-methyltransferase activity"/>
    <property type="evidence" value="ECO:0007669"/>
    <property type="project" value="UniProtKB-EC"/>
</dbReference>
<dbReference type="EMBL" id="JWZT01003429">
    <property type="protein sequence ID" value="KII66841.1"/>
    <property type="molecule type" value="Genomic_DNA"/>
</dbReference>
<organism evidence="6 7">
    <name type="scientific">Thelohanellus kitauei</name>
    <name type="common">Myxosporean</name>
    <dbReference type="NCBI Taxonomy" id="669202"/>
    <lineage>
        <taxon>Eukaryota</taxon>
        <taxon>Metazoa</taxon>
        <taxon>Cnidaria</taxon>
        <taxon>Myxozoa</taxon>
        <taxon>Myxosporea</taxon>
        <taxon>Bivalvulida</taxon>
        <taxon>Platysporina</taxon>
        <taxon>Myxobolidae</taxon>
        <taxon>Thelohanellus</taxon>
    </lineage>
</organism>
<proteinExistence type="inferred from homology"/>